<protein>
    <submittedName>
        <fullName evidence="2">Cupin superfamily protein</fullName>
    </submittedName>
</protein>
<feature type="domain" description="Cupin type-2" evidence="1">
    <location>
        <begin position="50"/>
        <end position="116"/>
    </location>
</feature>
<dbReference type="InterPro" id="IPR011051">
    <property type="entry name" value="RmlC_Cupin_sf"/>
</dbReference>
<dbReference type="SUPFAM" id="SSF51182">
    <property type="entry name" value="RmlC-like cupins"/>
    <property type="match status" value="1"/>
</dbReference>
<dbReference type="Proteomes" id="UP001235094">
    <property type="component" value="Unassembled WGS sequence"/>
</dbReference>
<proteinExistence type="predicted"/>
<dbReference type="Pfam" id="PF07883">
    <property type="entry name" value="Cupin_2"/>
    <property type="match status" value="1"/>
</dbReference>
<name>A0ABU0LXY4_9HYPH</name>
<evidence type="ECO:0000313" key="3">
    <source>
        <dbReference type="Proteomes" id="UP001235094"/>
    </source>
</evidence>
<dbReference type="PANTHER" id="PTHR36440:SF1">
    <property type="entry name" value="PUTATIVE (AFU_ORTHOLOGUE AFUA_8G07350)-RELATED"/>
    <property type="match status" value="1"/>
</dbReference>
<keyword evidence="3" id="KW-1185">Reference proteome</keyword>
<gene>
    <name evidence="2" type="ORF">QOZ99_004453</name>
</gene>
<dbReference type="Gene3D" id="2.60.120.10">
    <property type="entry name" value="Jelly Rolls"/>
    <property type="match status" value="1"/>
</dbReference>
<dbReference type="RefSeq" id="WP_306892148.1">
    <property type="nucleotide sequence ID" value="NZ_JAUSVR010000036.1"/>
</dbReference>
<dbReference type="InterPro" id="IPR013096">
    <property type="entry name" value="Cupin_2"/>
</dbReference>
<reference evidence="2 3" key="1">
    <citation type="submission" date="2023-07" db="EMBL/GenBank/DDBJ databases">
        <title>Genomic Encyclopedia of Type Strains, Phase IV (KMG-IV): sequencing the most valuable type-strain genomes for metagenomic binning, comparative biology and taxonomic classification.</title>
        <authorList>
            <person name="Goeker M."/>
        </authorList>
    </citation>
    <scope>NUCLEOTIDE SEQUENCE [LARGE SCALE GENOMIC DNA]</scope>
    <source>
        <strain evidence="2 3">DSM 15561</strain>
    </source>
</reference>
<dbReference type="PANTHER" id="PTHR36440">
    <property type="entry name" value="PUTATIVE (AFU_ORTHOLOGUE AFUA_8G07350)-RELATED"/>
    <property type="match status" value="1"/>
</dbReference>
<dbReference type="InterPro" id="IPR053146">
    <property type="entry name" value="QDO-like"/>
</dbReference>
<accession>A0ABU0LXY4</accession>
<dbReference type="EMBL" id="JAUSVR010000036">
    <property type="protein sequence ID" value="MDQ0513530.1"/>
    <property type="molecule type" value="Genomic_DNA"/>
</dbReference>
<organism evidence="2 3">
    <name type="scientific">Ancylobacter amanitiformis</name>
    <dbReference type="NCBI Taxonomy" id="217069"/>
    <lineage>
        <taxon>Bacteria</taxon>
        <taxon>Pseudomonadati</taxon>
        <taxon>Pseudomonadota</taxon>
        <taxon>Alphaproteobacteria</taxon>
        <taxon>Hyphomicrobiales</taxon>
        <taxon>Xanthobacteraceae</taxon>
        <taxon>Ancylobacter</taxon>
    </lineage>
</organism>
<evidence type="ECO:0000259" key="1">
    <source>
        <dbReference type="Pfam" id="PF07883"/>
    </source>
</evidence>
<dbReference type="InterPro" id="IPR014710">
    <property type="entry name" value="RmlC-like_jellyroll"/>
</dbReference>
<sequence>MNDMTAIHDTTVIHDTTANHDHSTWFLNGCVSVRLAAAQGPDRISIVEHRMAYGDGPPLHVHHNEDEVFHVLEGTIRVQIDGVDHVLRAGDITVAPKRIRHAFRVESLSGARFLTICRGSDFESLIAQGSRPALMPGLPPMHRPSAEQAAAFAGLCLANNIELVGPPLD</sequence>
<evidence type="ECO:0000313" key="2">
    <source>
        <dbReference type="EMBL" id="MDQ0513530.1"/>
    </source>
</evidence>
<comment type="caution">
    <text evidence="2">The sequence shown here is derived from an EMBL/GenBank/DDBJ whole genome shotgun (WGS) entry which is preliminary data.</text>
</comment>